<evidence type="ECO:0000256" key="8">
    <source>
        <dbReference type="ARBA" id="ARBA00022723"/>
    </source>
</evidence>
<dbReference type="PANTHER" id="PTHR11405:SF53">
    <property type="entry name" value="CARBAMOYL-PHOSPHATE SYNTHASE [AMMONIA], MITOCHONDRIAL"/>
    <property type="match status" value="1"/>
</dbReference>
<feature type="binding site" evidence="19">
    <location>
        <position position="169"/>
    </location>
    <ligand>
        <name>ATP</name>
        <dbReference type="ChEBI" id="CHEBI:30616"/>
        <label>1</label>
    </ligand>
</feature>
<feature type="binding site" evidence="19">
    <location>
        <position position="301"/>
    </location>
    <ligand>
        <name>Mg(2+)</name>
        <dbReference type="ChEBI" id="CHEBI:18420"/>
        <label>2</label>
    </ligand>
</feature>
<evidence type="ECO:0000256" key="17">
    <source>
        <dbReference type="ARBA" id="ARBA00057223"/>
    </source>
</evidence>
<feature type="binding site" evidence="19">
    <location>
        <position position="175"/>
    </location>
    <ligand>
        <name>ATP</name>
        <dbReference type="ChEBI" id="CHEBI:30616"/>
        <label>1</label>
    </ligand>
</feature>
<comment type="catalytic activity">
    <reaction evidence="16 19">
        <text>hydrogencarbonate + L-glutamine + 2 ATP + H2O = carbamoyl phosphate + L-glutamate + 2 ADP + phosphate + 2 H(+)</text>
        <dbReference type="Rhea" id="RHEA:18633"/>
        <dbReference type="ChEBI" id="CHEBI:15377"/>
        <dbReference type="ChEBI" id="CHEBI:15378"/>
        <dbReference type="ChEBI" id="CHEBI:17544"/>
        <dbReference type="ChEBI" id="CHEBI:29985"/>
        <dbReference type="ChEBI" id="CHEBI:30616"/>
        <dbReference type="ChEBI" id="CHEBI:43474"/>
        <dbReference type="ChEBI" id="CHEBI:58228"/>
        <dbReference type="ChEBI" id="CHEBI:58359"/>
        <dbReference type="ChEBI" id="CHEBI:456216"/>
        <dbReference type="EC" id="6.3.5.5"/>
    </reaction>
</comment>
<evidence type="ECO:0000256" key="13">
    <source>
        <dbReference type="ARBA" id="ARBA00022975"/>
    </source>
</evidence>
<proteinExistence type="inferred from homology"/>
<dbReference type="Pfam" id="PF25596">
    <property type="entry name" value="CPSase_L_D1"/>
    <property type="match status" value="2"/>
</dbReference>
<keyword evidence="6 19" id="KW-0436">Ligase</keyword>
<evidence type="ECO:0000256" key="7">
    <source>
        <dbReference type="ARBA" id="ARBA00022605"/>
    </source>
</evidence>
<keyword evidence="11 19" id="KW-0067">ATP-binding</keyword>
<feature type="binding site" evidence="19">
    <location>
        <position position="210"/>
    </location>
    <ligand>
        <name>ATP</name>
        <dbReference type="ChEBI" id="CHEBI:30616"/>
        <label>1</label>
    </ligand>
</feature>
<evidence type="ECO:0000256" key="6">
    <source>
        <dbReference type="ARBA" id="ARBA00022598"/>
    </source>
</evidence>
<accession>A0A1B9NGH2</accession>
<feature type="binding site" evidence="19">
    <location>
        <position position="843"/>
    </location>
    <ligand>
        <name>Mn(2+)</name>
        <dbReference type="ChEBI" id="CHEBI:29035"/>
        <label>4</label>
    </ligand>
</feature>
<keyword evidence="14" id="KW-0464">Manganese</keyword>
<evidence type="ECO:0000256" key="5">
    <source>
        <dbReference type="ARBA" id="ARBA00022571"/>
    </source>
</evidence>
<evidence type="ECO:0000256" key="11">
    <source>
        <dbReference type="ARBA" id="ARBA00022840"/>
    </source>
</evidence>
<keyword evidence="10 19" id="KW-0547">Nucleotide-binding</keyword>
<feature type="binding site" evidence="19">
    <location>
        <position position="829"/>
    </location>
    <ligand>
        <name>ATP</name>
        <dbReference type="ChEBI" id="CHEBI:30616"/>
        <label>2</label>
    </ligand>
</feature>
<feature type="binding site" evidence="19">
    <location>
        <position position="208"/>
    </location>
    <ligand>
        <name>ATP</name>
        <dbReference type="ChEBI" id="CHEBI:30616"/>
        <label>1</label>
    </ligand>
</feature>
<feature type="binding site" evidence="19">
    <location>
        <position position="129"/>
    </location>
    <ligand>
        <name>ATP</name>
        <dbReference type="ChEBI" id="CHEBI:30616"/>
        <label>1</label>
    </ligand>
</feature>
<feature type="binding site" evidence="19">
    <location>
        <position position="841"/>
    </location>
    <ligand>
        <name>Mg(2+)</name>
        <dbReference type="ChEBI" id="CHEBI:18420"/>
        <label>3</label>
    </ligand>
</feature>
<dbReference type="EC" id="6.3.4.16" evidence="19"/>
<dbReference type="GO" id="GO:0006541">
    <property type="term" value="P:glutamine metabolic process"/>
    <property type="evidence" value="ECO:0007669"/>
    <property type="project" value="TreeGrafter"/>
</dbReference>
<evidence type="ECO:0000313" key="21">
    <source>
        <dbReference type="Proteomes" id="UP000093355"/>
    </source>
</evidence>
<feature type="region of interest" description="Carboxyphosphate synthetic domain" evidence="19">
    <location>
        <begin position="1"/>
        <end position="402"/>
    </location>
</feature>
<dbReference type="InterPro" id="IPR005479">
    <property type="entry name" value="CPAse_ATP-bd"/>
</dbReference>
<feature type="binding site" evidence="19">
    <location>
        <position position="242"/>
    </location>
    <ligand>
        <name>ATP</name>
        <dbReference type="ChEBI" id="CHEBI:30616"/>
        <label>1</label>
    </ligand>
</feature>
<dbReference type="InterPro" id="IPR033937">
    <property type="entry name" value="MGS_CPS_CarB"/>
</dbReference>
<dbReference type="InterPro" id="IPR011607">
    <property type="entry name" value="MGS-like_dom"/>
</dbReference>
<dbReference type="InterPro" id="IPR005480">
    <property type="entry name" value="CPSase_lsu_oligo"/>
</dbReference>
<comment type="catalytic activity">
    <reaction evidence="15 19">
        <text>hydrogencarbonate + NH4(+) + 2 ATP = carbamoyl phosphate + 2 ADP + phosphate + 2 H(+)</text>
        <dbReference type="Rhea" id="RHEA:18029"/>
        <dbReference type="ChEBI" id="CHEBI:15378"/>
        <dbReference type="ChEBI" id="CHEBI:17544"/>
        <dbReference type="ChEBI" id="CHEBI:28938"/>
        <dbReference type="ChEBI" id="CHEBI:30616"/>
        <dbReference type="ChEBI" id="CHEBI:43474"/>
        <dbReference type="ChEBI" id="CHEBI:58228"/>
        <dbReference type="ChEBI" id="CHEBI:456216"/>
        <dbReference type="EC" id="6.3.4.16"/>
    </reaction>
</comment>
<feature type="binding site" evidence="19">
    <location>
        <position position="841"/>
    </location>
    <ligand>
        <name>Mn(2+)</name>
        <dbReference type="ChEBI" id="CHEBI:29035"/>
        <label>3</label>
    </ligand>
</feature>
<dbReference type="OrthoDB" id="9804197at2"/>
<dbReference type="SMART" id="SM01096">
    <property type="entry name" value="CPSase_L_D3"/>
    <property type="match status" value="1"/>
</dbReference>
<dbReference type="NCBIfam" id="NF009455">
    <property type="entry name" value="PRK12815.1"/>
    <property type="match status" value="1"/>
</dbReference>
<evidence type="ECO:0000256" key="15">
    <source>
        <dbReference type="ARBA" id="ARBA00047359"/>
    </source>
</evidence>
<dbReference type="SUPFAM" id="SSF52440">
    <property type="entry name" value="PreATP-grasp domain"/>
    <property type="match status" value="2"/>
</dbReference>
<comment type="pathway">
    <text evidence="2 19">Pyrimidine metabolism; UMP biosynthesis via de novo pathway; (S)-dihydroorotate from bicarbonate: step 1/3.</text>
</comment>
<dbReference type="UniPathway" id="UPA00070">
    <property type="reaction ID" value="UER00115"/>
</dbReference>
<dbReference type="Gene3D" id="3.40.50.1380">
    <property type="entry name" value="Methylglyoxal synthase-like domain"/>
    <property type="match status" value="1"/>
</dbReference>
<feature type="binding site" evidence="19">
    <location>
        <position position="756"/>
    </location>
    <ligand>
        <name>ATP</name>
        <dbReference type="ChEBI" id="CHEBI:30616"/>
        <label>2</label>
    </ligand>
</feature>
<feature type="region of interest" description="Allosteric domain" evidence="19">
    <location>
        <begin position="951"/>
        <end position="1097"/>
    </location>
</feature>
<feature type="binding site" evidence="19">
    <location>
        <position position="243"/>
    </location>
    <ligand>
        <name>ATP</name>
        <dbReference type="ChEBI" id="CHEBI:30616"/>
        <label>1</label>
    </ligand>
</feature>
<feature type="binding site" evidence="19">
    <location>
        <position position="285"/>
    </location>
    <ligand>
        <name>Mg(2+)</name>
        <dbReference type="ChEBI" id="CHEBI:18420"/>
        <label>1</label>
    </ligand>
</feature>
<organism evidence="20 21">
    <name type="scientific">Microbacterium sediminis</name>
    <dbReference type="NCBI Taxonomy" id="904291"/>
    <lineage>
        <taxon>Bacteria</taxon>
        <taxon>Bacillati</taxon>
        <taxon>Actinomycetota</taxon>
        <taxon>Actinomycetes</taxon>
        <taxon>Micrococcales</taxon>
        <taxon>Microbacteriaceae</taxon>
        <taxon>Microbacterium</taxon>
    </lineage>
</organism>
<dbReference type="Gene3D" id="3.40.50.20">
    <property type="match status" value="2"/>
</dbReference>
<keyword evidence="8" id="KW-0479">Metal-binding</keyword>
<feature type="binding site" evidence="19">
    <location>
        <position position="301"/>
    </location>
    <ligand>
        <name>Mn(2+)</name>
        <dbReference type="ChEBI" id="CHEBI:29035"/>
        <label>2</label>
    </ligand>
</feature>
<evidence type="ECO:0000256" key="19">
    <source>
        <dbReference type="HAMAP-Rule" id="MF_01210"/>
    </source>
</evidence>
<feature type="binding site" evidence="19">
    <location>
        <position position="299"/>
    </location>
    <ligand>
        <name>Mg(2+)</name>
        <dbReference type="ChEBI" id="CHEBI:18420"/>
        <label>1</label>
    </ligand>
</feature>
<dbReference type="PROSITE" id="PS00866">
    <property type="entry name" value="CPSASE_1"/>
    <property type="match status" value="2"/>
</dbReference>
<feature type="binding site" evidence="19">
    <location>
        <position position="829"/>
    </location>
    <ligand>
        <name>Mn(2+)</name>
        <dbReference type="ChEBI" id="CHEBI:29035"/>
        <label>3</label>
    </ligand>
</feature>
<comment type="subunit">
    <text evidence="18 19">Composed of two chains; the small (or glutamine) chain promotes the hydrolysis of glutamine to ammonia, which is used by the large (or ammonia) chain to synthesize carbamoyl phosphate. Tetramer of heterodimers (alpha,beta)4.</text>
</comment>
<evidence type="ECO:0000256" key="10">
    <source>
        <dbReference type="ARBA" id="ARBA00022741"/>
    </source>
</evidence>
<comment type="similarity">
    <text evidence="4 19">Belongs to the CarB family.</text>
</comment>
<feature type="binding site" evidence="19">
    <location>
        <position position="754"/>
    </location>
    <ligand>
        <name>ATP</name>
        <dbReference type="ChEBI" id="CHEBI:30616"/>
        <label>2</label>
    </ligand>
</feature>
<dbReference type="InterPro" id="IPR013815">
    <property type="entry name" value="ATP_grasp_subdomain_1"/>
</dbReference>
<comment type="function">
    <text evidence="17 19">Large subunit of the glutamine-dependent carbamoyl phosphate synthetase (CPSase). CPSase catalyzes the formation of carbamoyl phosphate from the ammonia moiety of glutamine, carbonate, and phosphate donated by ATP, constituting the first step of 2 biosynthetic pathways, one leading to arginine and/or urea and the other to pyrimidine nucleotides. The large subunit (synthetase) binds the substrates ammonia (free or transferred from glutamine from the small subunit), hydrogencarbonate and ATP and carries out an ATP-coupled ligase reaction, activating hydrogencarbonate by forming carboxy phosphate which reacts with ammonia to form carbamoyl phosphate.</text>
</comment>
<dbReference type="Gene3D" id="1.10.1030.10">
    <property type="entry name" value="Carbamoyl-phosphate synthetase, large subunit oligomerisation domain"/>
    <property type="match status" value="1"/>
</dbReference>
<dbReference type="EMBL" id="LXMD01000012">
    <property type="protein sequence ID" value="OCG75709.1"/>
    <property type="molecule type" value="Genomic_DNA"/>
</dbReference>
<dbReference type="GO" id="GO:0004087">
    <property type="term" value="F:carbamoyl-phosphate synthase (ammonia) activity"/>
    <property type="evidence" value="ECO:0007669"/>
    <property type="project" value="UniProtKB-EC"/>
</dbReference>
<dbReference type="SUPFAM" id="SSF48108">
    <property type="entry name" value="Carbamoyl phosphate synthetase, large subunit connection domain"/>
    <property type="match status" value="1"/>
</dbReference>
<feature type="binding site" evidence="19">
    <location>
        <position position="788"/>
    </location>
    <ligand>
        <name>ATP</name>
        <dbReference type="ChEBI" id="CHEBI:30616"/>
        <label>2</label>
    </ligand>
</feature>
<dbReference type="NCBIfam" id="NF003671">
    <property type="entry name" value="PRK05294.1"/>
    <property type="match status" value="1"/>
</dbReference>
<dbReference type="PROSITE" id="PS51257">
    <property type="entry name" value="PROKAR_LIPOPROTEIN"/>
    <property type="match status" value="1"/>
</dbReference>
<feature type="binding site" evidence="19">
    <location>
        <position position="843"/>
    </location>
    <ligand>
        <name>Mg(2+)</name>
        <dbReference type="ChEBI" id="CHEBI:18420"/>
        <label>4</label>
    </ligand>
</feature>
<sequence>MPKRDDINSVLVIGSGPIVIGQACEFDYSGTQACRVLREEGVRVILVNSNPATIMTDPDFADATYVEPITPEVIETIIAKERPDAILPTLGGQTALNAAMALHARGILEKYDVELIGAKVDAIRKGEDRQIFKQLVIDAGADVARSAIAHTMDEVLAAAEELGYPLVVRPSFTMGGLGSGFAHNEEELRRMAGQGLRESTTTEVLLEESILGWKEYELELMRDTADNTVVVCSIENVDPVGVHTGDSITVAPALTLTDREYQKLRDIGIDIIRAVGVDTGGCNIQFAVNPENGRIIVIEMNPRVSRSSALASKATGFPIAKLAAKLALGYRLDEVPNDITKVTPASFEPTLDYVVVKVPRFAFEKFPAADPTLTTTMKSVGEAMAIGRNYTTALQKALRSVEKRGSSFHWGEQMRTVESLLESIQTPTDGRIVDVQQALRLGASVEQVFEATKIDPWFLDQIVLINEVADAVAAAGELDERVLRLAKEHGFSDAQIAQLRGIAETEVRALRHRLGLRPVFKTVDTCAGEFPALTPYHYSSYDFETEVTPSERKKVVIIGSGPNRIGQGVEFDYSCVQASFALGAAGYETVMVNCNPETVSTDYDTSDRLYFEPLTLEDVLEVLHAESLSGEIHGVVCQLGGQTPLGLAKGIEEAGYRILGTSPAAIDLAEDRKLFGEILERGGLMAPRNGTATTEDEAVRIAEEIGYPVLVRPSFVLGGRGMEIVYDTANLRDYFARIAEHAIIGADAPLLVDRFLDDAVEIDVDALFDGDDLYIGGIMEHLEEAGIHSGDSSCALPPMSLGKGEIDRVREATRAIAAGVGVRGLLNVQFAISAGVLYVIEANPRASRTVPFVSKALGLPMAQAASRIMAGETIAQLKAEGLLPAQDGSVVPIDSPVSVKEAVLPFKRFRTQDGKIVDSVLGPEMRSTGEAMGIDKNFPIAFAKSQSAAYGGIPSEGTVFISVADADKRDVILPAHRLHQLGFEILATEGTAEILRRNGIPVELVAKYSDTQGSDETNVVDLINEGRVDIVVNTPSGMSARADGYEIRAAAVAADKALFTTIVTLGAAVSAMDATRGGYEVKSLQEYAADRAARVVA</sequence>
<dbReference type="Pfam" id="PF02786">
    <property type="entry name" value="CPSase_L_D2"/>
    <property type="match status" value="2"/>
</dbReference>
<evidence type="ECO:0000256" key="9">
    <source>
        <dbReference type="ARBA" id="ARBA00022737"/>
    </source>
</evidence>
<keyword evidence="9 19" id="KW-0677">Repeat</keyword>
<comment type="pathway">
    <text evidence="3 19">Amino-acid biosynthesis; L-arginine biosynthesis; carbamoyl phosphate from bicarbonate: step 1/1.</text>
</comment>
<dbReference type="Proteomes" id="UP000093355">
    <property type="component" value="Unassembled WGS sequence"/>
</dbReference>
<dbReference type="PROSITE" id="PS50975">
    <property type="entry name" value="ATP_GRASP"/>
    <property type="match status" value="2"/>
</dbReference>
<evidence type="ECO:0000256" key="16">
    <source>
        <dbReference type="ARBA" id="ARBA00048816"/>
    </source>
</evidence>
<keyword evidence="12" id="KW-0460">Magnesium</keyword>
<dbReference type="PRINTS" id="PR00098">
    <property type="entry name" value="CPSASE"/>
</dbReference>
<feature type="binding site" evidence="19">
    <location>
        <position position="176"/>
    </location>
    <ligand>
        <name>ATP</name>
        <dbReference type="ChEBI" id="CHEBI:30616"/>
        <label>1</label>
    </ligand>
</feature>
<dbReference type="GO" id="GO:0046872">
    <property type="term" value="F:metal ion binding"/>
    <property type="evidence" value="ECO:0007669"/>
    <property type="project" value="UniProtKB-KW"/>
</dbReference>
<feature type="binding site" evidence="19">
    <location>
        <position position="786"/>
    </location>
    <ligand>
        <name>ATP</name>
        <dbReference type="ChEBI" id="CHEBI:30616"/>
        <label>2</label>
    </ligand>
</feature>
<comment type="cofactor">
    <cofactor evidence="1">
        <name>Mn(2+)</name>
        <dbReference type="ChEBI" id="CHEBI:29035"/>
    </cofactor>
</comment>
<feature type="binding site" evidence="19">
    <location>
        <position position="299"/>
    </location>
    <ligand>
        <name>Mg(2+)</name>
        <dbReference type="ChEBI" id="CHEBI:18420"/>
        <label>2</label>
    </ligand>
</feature>
<comment type="cofactor">
    <cofactor evidence="19">
        <name>Mg(2+)</name>
        <dbReference type="ChEBI" id="CHEBI:18420"/>
    </cofactor>
    <cofactor evidence="19">
        <name>Mn(2+)</name>
        <dbReference type="ChEBI" id="CHEBI:29035"/>
    </cofactor>
    <text evidence="19">Binds 4 Mg(2+) or Mn(2+) ions per subunit.</text>
</comment>
<keyword evidence="7 19" id="KW-0028">Amino-acid biosynthesis</keyword>
<dbReference type="PROSITE" id="PS00867">
    <property type="entry name" value="CPSASE_2"/>
    <property type="match status" value="2"/>
</dbReference>
<feature type="binding site" evidence="19">
    <location>
        <position position="299"/>
    </location>
    <ligand>
        <name>Mn(2+)</name>
        <dbReference type="ChEBI" id="CHEBI:29035"/>
        <label>2</label>
    </ligand>
</feature>
<comment type="caution">
    <text evidence="20">The sequence shown here is derived from an EMBL/GenBank/DDBJ whole genome shotgun (WGS) entry which is preliminary data.</text>
</comment>
<evidence type="ECO:0000256" key="12">
    <source>
        <dbReference type="ARBA" id="ARBA00022842"/>
    </source>
</evidence>
<dbReference type="EC" id="6.3.5.5" evidence="19"/>
<dbReference type="SUPFAM" id="SSF56059">
    <property type="entry name" value="Glutathione synthetase ATP-binding domain-like"/>
    <property type="match status" value="2"/>
</dbReference>
<feature type="binding site" evidence="19">
    <location>
        <position position="215"/>
    </location>
    <ligand>
        <name>ATP</name>
        <dbReference type="ChEBI" id="CHEBI:30616"/>
        <label>1</label>
    </ligand>
</feature>
<dbReference type="SUPFAM" id="SSF52335">
    <property type="entry name" value="Methylglyoxal synthase-like"/>
    <property type="match status" value="1"/>
</dbReference>
<dbReference type="UniPathway" id="UPA00068">
    <property type="reaction ID" value="UER00171"/>
</dbReference>
<dbReference type="Gene3D" id="3.30.470.20">
    <property type="entry name" value="ATP-grasp fold, B domain"/>
    <property type="match status" value="2"/>
</dbReference>
<feature type="binding site" evidence="19">
    <location>
        <position position="761"/>
    </location>
    <ligand>
        <name>ATP</name>
        <dbReference type="ChEBI" id="CHEBI:30616"/>
        <label>2</label>
    </ligand>
</feature>
<comment type="caution">
    <text evidence="19">Lacks conserved residue(s) required for the propagation of feature annotation.</text>
</comment>
<feature type="binding site" evidence="19">
    <location>
        <position position="841"/>
    </location>
    <ligand>
        <name>Mn(2+)</name>
        <dbReference type="ChEBI" id="CHEBI:29035"/>
        <label>4</label>
    </ligand>
</feature>
<reference evidence="20 21" key="1">
    <citation type="submission" date="2016-05" db="EMBL/GenBank/DDBJ databases">
        <authorList>
            <person name="Lavstsen T."/>
            <person name="Jespersen J.S."/>
        </authorList>
    </citation>
    <scope>NUCLEOTIDE SEQUENCE [LARGE SCALE GENOMIC DNA]</scope>
    <source>
        <strain evidence="20 21">YLB-01</strain>
    </source>
</reference>
<dbReference type="PANTHER" id="PTHR11405">
    <property type="entry name" value="CARBAMOYLTRANSFERASE FAMILY MEMBER"/>
    <property type="match status" value="1"/>
</dbReference>
<dbReference type="InterPro" id="IPR016185">
    <property type="entry name" value="PreATP-grasp_dom_sf"/>
</dbReference>
<dbReference type="FunFam" id="3.30.470.20:FF:000014">
    <property type="entry name" value="Carbamoyl-phosphate synthase large chain"/>
    <property type="match status" value="1"/>
</dbReference>
<feature type="binding site" evidence="19">
    <location>
        <position position="299"/>
    </location>
    <ligand>
        <name>ATP</name>
        <dbReference type="ChEBI" id="CHEBI:30616"/>
        <label>1</label>
    </ligand>
</feature>
<feature type="binding site" evidence="19">
    <location>
        <position position="285"/>
    </location>
    <ligand>
        <name>ATP</name>
        <dbReference type="ChEBI" id="CHEBI:30616"/>
        <label>1</label>
    </ligand>
</feature>
<feature type="binding site" evidence="19">
    <location>
        <position position="829"/>
    </location>
    <ligand>
        <name>Mg(2+)</name>
        <dbReference type="ChEBI" id="CHEBI:18420"/>
        <label>3</label>
    </ligand>
</feature>
<comment type="domain">
    <text evidence="19">The large subunit is composed of 2 ATP-grasp domains that are involved in binding the 2 ATP molecules needed for carbamoyl phosphate synthesis. The N-terminal ATP-grasp domain (referred to as the carboxyphosphate synthetic component) catalyzes the ATP-dependent phosphorylation of hydrogencarbonate to carboxyphosphate and the subsequent nucleophilic attack by ammonia to form a carbamate intermediate. The C-terminal ATP-grasp domain (referred to as the carbamoyl phosphate synthetic component) then catalyzes the phosphorylation of carbamate with the second ATP to form the end product carbamoyl phosphate. The reactive and unstable enzyme intermediates are sequentially channeled from one active site to the next through the interior of the protein over a distance of at least 96 A.</text>
</comment>
<feature type="binding site" evidence="19">
    <location>
        <position position="241"/>
    </location>
    <ligand>
        <name>ATP</name>
        <dbReference type="ChEBI" id="CHEBI:30616"/>
        <label>1</label>
    </ligand>
</feature>
<evidence type="ECO:0000256" key="2">
    <source>
        <dbReference type="ARBA" id="ARBA00004812"/>
    </source>
</evidence>
<dbReference type="FunFam" id="1.10.1030.10:FF:000002">
    <property type="entry name" value="Carbamoyl-phosphate synthase large chain"/>
    <property type="match status" value="1"/>
</dbReference>
<dbReference type="GO" id="GO:0005737">
    <property type="term" value="C:cytoplasm"/>
    <property type="evidence" value="ECO:0007669"/>
    <property type="project" value="TreeGrafter"/>
</dbReference>
<dbReference type="HAMAP" id="MF_01210_B">
    <property type="entry name" value="CPSase_L_chain_B"/>
    <property type="match status" value="1"/>
</dbReference>
<dbReference type="InterPro" id="IPR058047">
    <property type="entry name" value="CPSase_preATP-grasp"/>
</dbReference>
<dbReference type="CDD" id="cd01424">
    <property type="entry name" value="MGS_CPS_II"/>
    <property type="match status" value="1"/>
</dbReference>
<dbReference type="RefSeq" id="WP_067023180.1">
    <property type="nucleotide sequence ID" value="NZ_CP038256.1"/>
</dbReference>
<dbReference type="NCBIfam" id="TIGR01369">
    <property type="entry name" value="CPSaseII_lrg"/>
    <property type="match status" value="1"/>
</dbReference>
<dbReference type="PROSITE" id="PS51855">
    <property type="entry name" value="MGS"/>
    <property type="match status" value="1"/>
</dbReference>
<evidence type="ECO:0000256" key="18">
    <source>
        <dbReference type="ARBA" id="ARBA00062056"/>
    </source>
</evidence>
<dbReference type="STRING" id="904291.A7J15_01255"/>
<gene>
    <name evidence="19" type="primary">carB</name>
    <name evidence="20" type="ORF">A7J15_01255</name>
</gene>
<protein>
    <recommendedName>
        <fullName evidence="19">Carbamoyl phosphate synthase large chain</fullName>
        <ecNumber evidence="19">6.3.4.16</ecNumber>
        <ecNumber evidence="19">6.3.5.5</ecNumber>
    </recommendedName>
    <alternativeName>
        <fullName evidence="19">Carbamoyl phosphate synthetase ammonia chain</fullName>
    </alternativeName>
</protein>
<name>A0A1B9NGH2_9MICO</name>
<dbReference type="FunFam" id="3.30.470.20:FF:000007">
    <property type="entry name" value="Carbamoyl-phosphate synthase large chain"/>
    <property type="match status" value="1"/>
</dbReference>
<dbReference type="GO" id="GO:0004088">
    <property type="term" value="F:carbamoyl-phosphate synthase (glutamine-hydrolyzing) activity"/>
    <property type="evidence" value="ECO:0007669"/>
    <property type="project" value="UniProtKB-UniRule"/>
</dbReference>
<evidence type="ECO:0000313" key="20">
    <source>
        <dbReference type="EMBL" id="OCG75709.1"/>
    </source>
</evidence>
<dbReference type="InterPro" id="IPR036914">
    <property type="entry name" value="MGS-like_dom_sf"/>
</dbReference>
<keyword evidence="21" id="KW-1185">Reference proteome</keyword>
<feature type="binding site" evidence="19">
    <location>
        <position position="787"/>
    </location>
    <ligand>
        <name>ATP</name>
        <dbReference type="ChEBI" id="CHEBI:30616"/>
        <label>2</label>
    </ligand>
</feature>
<feature type="binding site" evidence="19">
    <location>
        <position position="841"/>
    </location>
    <ligand>
        <name>ATP</name>
        <dbReference type="ChEBI" id="CHEBI:30616"/>
        <label>2</label>
    </ligand>
</feature>
<dbReference type="AlphaFoldDB" id="A0A1B9NGH2"/>
<evidence type="ECO:0000256" key="1">
    <source>
        <dbReference type="ARBA" id="ARBA00001936"/>
    </source>
</evidence>
<dbReference type="SMART" id="SM00851">
    <property type="entry name" value="MGS"/>
    <property type="match status" value="1"/>
</dbReference>
<evidence type="ECO:0000256" key="4">
    <source>
        <dbReference type="ARBA" id="ARBA00009799"/>
    </source>
</evidence>
<dbReference type="Gene3D" id="3.30.1490.20">
    <property type="entry name" value="ATP-grasp fold, A domain"/>
    <property type="match status" value="1"/>
</dbReference>
<dbReference type="GO" id="GO:0006526">
    <property type="term" value="P:L-arginine biosynthetic process"/>
    <property type="evidence" value="ECO:0007669"/>
    <property type="project" value="UniProtKB-UniRule"/>
</dbReference>
<dbReference type="GO" id="GO:0005524">
    <property type="term" value="F:ATP binding"/>
    <property type="evidence" value="ECO:0007669"/>
    <property type="project" value="UniProtKB-UniRule"/>
</dbReference>
<dbReference type="Pfam" id="PF02142">
    <property type="entry name" value="MGS"/>
    <property type="match status" value="1"/>
</dbReference>
<dbReference type="InterPro" id="IPR011761">
    <property type="entry name" value="ATP-grasp"/>
</dbReference>
<keyword evidence="5 19" id="KW-0055">Arginine biosynthesis</keyword>
<dbReference type="Pfam" id="PF02787">
    <property type="entry name" value="CPSase_L_D3"/>
    <property type="match status" value="1"/>
</dbReference>
<feature type="binding site" evidence="19">
    <location>
        <position position="841"/>
    </location>
    <ligand>
        <name>Mg(2+)</name>
        <dbReference type="ChEBI" id="CHEBI:18420"/>
        <label>4</label>
    </ligand>
</feature>
<evidence type="ECO:0000256" key="3">
    <source>
        <dbReference type="ARBA" id="ARBA00005077"/>
    </source>
</evidence>
<feature type="binding site" evidence="19">
    <location>
        <position position="712"/>
    </location>
    <ligand>
        <name>ATP</name>
        <dbReference type="ChEBI" id="CHEBI:30616"/>
        <label>2</label>
    </ligand>
</feature>
<evidence type="ECO:0000256" key="14">
    <source>
        <dbReference type="ARBA" id="ARBA00023211"/>
    </source>
</evidence>
<keyword evidence="13 19" id="KW-0665">Pyrimidine biosynthesis</keyword>
<dbReference type="InterPro" id="IPR005483">
    <property type="entry name" value="CPSase_dom"/>
</dbReference>
<dbReference type="GO" id="GO:0044205">
    <property type="term" value="P:'de novo' UMP biosynthetic process"/>
    <property type="evidence" value="ECO:0007669"/>
    <property type="project" value="UniProtKB-UniRule"/>
</dbReference>
<dbReference type="InterPro" id="IPR006275">
    <property type="entry name" value="CPSase_lsu"/>
</dbReference>
<feature type="binding site" evidence="19">
    <location>
        <position position="789"/>
    </location>
    <ligand>
        <name>ATP</name>
        <dbReference type="ChEBI" id="CHEBI:30616"/>
        <label>2</label>
    </ligand>
</feature>
<dbReference type="FunFam" id="3.40.50.20:FF:000001">
    <property type="entry name" value="Carbamoyl-phosphate synthase large chain"/>
    <property type="match status" value="2"/>
</dbReference>
<feature type="binding site" evidence="19">
    <location>
        <position position="285"/>
    </location>
    <ligand>
        <name>Mn(2+)</name>
        <dbReference type="ChEBI" id="CHEBI:29035"/>
        <label>1</label>
    </ligand>
</feature>
<feature type="binding site" evidence="19">
    <location>
        <position position="299"/>
    </location>
    <ligand>
        <name>Mn(2+)</name>
        <dbReference type="ChEBI" id="CHEBI:29035"/>
        <label>1</label>
    </ligand>
</feature>
<dbReference type="InterPro" id="IPR036897">
    <property type="entry name" value="CarbamoylP_synth_lsu_oligo_sf"/>
</dbReference>